<sequence>MLNWMRSALVPKRRTASTDTTLDAVAAAQAFFNAQIARMPTVWPLEPANDDPMVGVAEVVERDLRTAGYLH</sequence>
<dbReference type="Proteomes" id="UP000199048">
    <property type="component" value="Unassembled WGS sequence"/>
</dbReference>
<protein>
    <submittedName>
        <fullName evidence="1">Uncharacterized protein</fullName>
    </submittedName>
</protein>
<dbReference type="RefSeq" id="WP_092045052.1">
    <property type="nucleotide sequence ID" value="NZ_FOTK01000036.1"/>
</dbReference>
<reference evidence="2" key="1">
    <citation type="submission" date="2016-10" db="EMBL/GenBank/DDBJ databases">
        <authorList>
            <person name="Varghese N."/>
            <person name="Submissions S."/>
        </authorList>
    </citation>
    <scope>NUCLEOTIDE SEQUENCE [LARGE SCALE GENOMIC DNA]</scope>
    <source>
        <strain evidence="2">BL36</strain>
    </source>
</reference>
<evidence type="ECO:0000313" key="2">
    <source>
        <dbReference type="Proteomes" id="UP000199048"/>
    </source>
</evidence>
<keyword evidence="2" id="KW-1185">Reference proteome</keyword>
<accession>A0A1I4RLF1</accession>
<dbReference type="AlphaFoldDB" id="A0A1I4RLF1"/>
<dbReference type="OrthoDB" id="8005796at2"/>
<proteinExistence type="predicted"/>
<gene>
    <name evidence="1" type="ORF">SAMN05192568_103632</name>
</gene>
<name>A0A1I4RLF1_9HYPH</name>
<organism evidence="1 2">
    <name type="scientific">Methylobacterium pseudosasicola</name>
    <dbReference type="NCBI Taxonomy" id="582667"/>
    <lineage>
        <taxon>Bacteria</taxon>
        <taxon>Pseudomonadati</taxon>
        <taxon>Pseudomonadota</taxon>
        <taxon>Alphaproteobacteria</taxon>
        <taxon>Hyphomicrobiales</taxon>
        <taxon>Methylobacteriaceae</taxon>
        <taxon>Methylobacterium</taxon>
    </lineage>
</organism>
<evidence type="ECO:0000313" key="1">
    <source>
        <dbReference type="EMBL" id="SFM52790.1"/>
    </source>
</evidence>
<dbReference type="EMBL" id="FOTK01000036">
    <property type="protein sequence ID" value="SFM52790.1"/>
    <property type="molecule type" value="Genomic_DNA"/>
</dbReference>